<proteinExistence type="predicted"/>
<name>A0A7I8JXK2_SPIIN</name>
<feature type="region of interest" description="Disordered" evidence="1">
    <location>
        <begin position="51"/>
        <end position="131"/>
    </location>
</feature>
<gene>
    <name evidence="2" type="ORF">SI8410_01000841</name>
</gene>
<feature type="compositionally biased region" description="Basic and acidic residues" evidence="1">
    <location>
        <begin position="120"/>
        <end position="131"/>
    </location>
</feature>
<sequence length="143" mass="15257">MDFLSFAVNFLVDEMSADSEATAPVAGPATAAAAAAFGRDMDGPIVLVVDDDDDDDDLESVIGTGGEVHEDDVGGGEDGASAWSKAGDGEAWRWEAAAEEEEKEEKEEEEEGDGGVAVPDCRRYSQQEEDRRFWESCLASGYP</sequence>
<organism evidence="2 3">
    <name type="scientific">Spirodela intermedia</name>
    <name type="common">Intermediate duckweed</name>
    <dbReference type="NCBI Taxonomy" id="51605"/>
    <lineage>
        <taxon>Eukaryota</taxon>
        <taxon>Viridiplantae</taxon>
        <taxon>Streptophyta</taxon>
        <taxon>Embryophyta</taxon>
        <taxon>Tracheophyta</taxon>
        <taxon>Spermatophyta</taxon>
        <taxon>Magnoliopsida</taxon>
        <taxon>Liliopsida</taxon>
        <taxon>Araceae</taxon>
        <taxon>Lemnoideae</taxon>
        <taxon>Spirodela</taxon>
    </lineage>
</organism>
<dbReference type="AlphaFoldDB" id="A0A7I8JXK2"/>
<feature type="compositionally biased region" description="Acidic residues" evidence="1">
    <location>
        <begin position="97"/>
        <end position="113"/>
    </location>
</feature>
<accession>A0A7I8JXK2</accession>
<evidence type="ECO:0000313" key="2">
    <source>
        <dbReference type="EMBL" id="CAA7388654.1"/>
    </source>
</evidence>
<evidence type="ECO:0000256" key="1">
    <source>
        <dbReference type="SAM" id="MobiDB-lite"/>
    </source>
</evidence>
<dbReference type="Proteomes" id="UP000663760">
    <property type="component" value="Chromosome 1"/>
</dbReference>
<protein>
    <submittedName>
        <fullName evidence="2">Uncharacterized protein</fullName>
    </submittedName>
</protein>
<dbReference type="EMBL" id="LR746264">
    <property type="protein sequence ID" value="CAA7388654.1"/>
    <property type="molecule type" value="Genomic_DNA"/>
</dbReference>
<reference evidence="2" key="1">
    <citation type="submission" date="2020-02" db="EMBL/GenBank/DDBJ databases">
        <authorList>
            <person name="Scholz U."/>
            <person name="Mascher M."/>
            <person name="Fiebig A."/>
        </authorList>
    </citation>
    <scope>NUCLEOTIDE SEQUENCE</scope>
</reference>
<evidence type="ECO:0000313" key="3">
    <source>
        <dbReference type="Proteomes" id="UP000663760"/>
    </source>
</evidence>
<keyword evidence="3" id="KW-1185">Reference proteome</keyword>